<evidence type="ECO:0000259" key="6">
    <source>
        <dbReference type="Pfam" id="PF00327"/>
    </source>
</evidence>
<organism evidence="8">
    <name type="scientific">Neodiprion lecontei</name>
    <name type="common">Redheaded pine sawfly</name>
    <dbReference type="NCBI Taxonomy" id="441921"/>
    <lineage>
        <taxon>Eukaryota</taxon>
        <taxon>Metazoa</taxon>
        <taxon>Ecdysozoa</taxon>
        <taxon>Arthropoda</taxon>
        <taxon>Hexapoda</taxon>
        <taxon>Insecta</taxon>
        <taxon>Pterygota</taxon>
        <taxon>Neoptera</taxon>
        <taxon>Endopterygota</taxon>
        <taxon>Hymenoptera</taxon>
        <taxon>Tenthredinoidea</taxon>
        <taxon>Diprionidae</taxon>
        <taxon>Diprioninae</taxon>
        <taxon>Neodiprion</taxon>
    </lineage>
</organism>
<feature type="domain" description="Large ribosomal subunit protein uL30-like ferredoxin-like fold" evidence="6">
    <location>
        <begin position="56"/>
        <end position="105"/>
    </location>
</feature>
<evidence type="ECO:0000256" key="5">
    <source>
        <dbReference type="ARBA" id="ARBA00035356"/>
    </source>
</evidence>
<dbReference type="OrthoDB" id="9973389at2759"/>
<proteinExistence type="inferred from homology"/>
<dbReference type="KEGG" id="nlo:107226096"/>
<dbReference type="InterPro" id="IPR005996">
    <property type="entry name" value="Ribosomal_uL30_bac-type"/>
</dbReference>
<evidence type="ECO:0000256" key="1">
    <source>
        <dbReference type="ARBA" id="ARBA00007594"/>
    </source>
</evidence>
<dbReference type="PANTHER" id="PTHR15892:SF2">
    <property type="entry name" value="LARGE RIBOSOMAL SUBUNIT PROTEIN UL30M"/>
    <property type="match status" value="1"/>
</dbReference>
<dbReference type="InterPro" id="IPR016082">
    <property type="entry name" value="Ribosomal_uL30_ferredoxin-like"/>
</dbReference>
<keyword evidence="3" id="KW-0687">Ribonucleoprotein</keyword>
<gene>
    <name evidence="8" type="primary">LOC107226096</name>
</gene>
<protein>
    <recommendedName>
        <fullName evidence="4">Large ribosomal subunit protein uL30m</fullName>
    </recommendedName>
    <alternativeName>
        <fullName evidence="5">39S ribosomal protein L30, mitochondrial</fullName>
    </alternativeName>
</protein>
<accession>A0A6J0C4N4</accession>
<dbReference type="InParanoid" id="A0A6J0C4N4"/>
<dbReference type="AlphaFoldDB" id="A0A6J0C4N4"/>
<dbReference type="FunCoup" id="A0A6J0C4N4">
    <property type="interactions" value="1298"/>
</dbReference>
<dbReference type="Pfam" id="PF00327">
    <property type="entry name" value="Ribosomal_L30"/>
    <property type="match status" value="1"/>
</dbReference>
<evidence type="ECO:0000256" key="4">
    <source>
        <dbReference type="ARBA" id="ARBA00035281"/>
    </source>
</evidence>
<dbReference type="PANTHER" id="PTHR15892">
    <property type="entry name" value="MITOCHONDRIAL RIBOSOMAL PROTEIN L30"/>
    <property type="match status" value="1"/>
</dbReference>
<dbReference type="SUPFAM" id="SSF55129">
    <property type="entry name" value="Ribosomal protein L30p/L7e"/>
    <property type="match status" value="1"/>
</dbReference>
<reference evidence="8" key="1">
    <citation type="submission" date="2025-08" db="UniProtKB">
        <authorList>
            <consortium name="RefSeq"/>
        </authorList>
    </citation>
    <scope>IDENTIFICATION</scope>
    <source>
        <tissue evidence="8">Thorax and Abdomen</tissue>
    </source>
</reference>
<dbReference type="GO" id="GO:0003735">
    <property type="term" value="F:structural constituent of ribosome"/>
    <property type="evidence" value="ECO:0007669"/>
    <property type="project" value="InterPro"/>
</dbReference>
<dbReference type="GO" id="GO:0015934">
    <property type="term" value="C:large ribosomal subunit"/>
    <property type="evidence" value="ECO:0007669"/>
    <property type="project" value="InterPro"/>
</dbReference>
<evidence type="ECO:0000256" key="3">
    <source>
        <dbReference type="ARBA" id="ARBA00023274"/>
    </source>
</evidence>
<sequence>MSTVTNLLLGGVRHYTRRYAPKYKDDSGVRYGLITYFPKTPNHVDPPIEPTKLFMVQRIKKLSGTPWWEKEVMSQLHLDGKKSDVAIVKNTPETNVLLWQVKHLIKVTPIKCPDGIPKTASLNGSYLHENGTFMVNRKVTIDQKRIDAIDEYKKDWKKLDSETLRKDLRLKWVNPL</sequence>
<comment type="similarity">
    <text evidence="1">Belongs to the universal ribosomal protein uL30 family.</text>
</comment>
<keyword evidence="2 8" id="KW-0689">Ribosomal protein</keyword>
<evidence type="ECO:0000313" key="7">
    <source>
        <dbReference type="Proteomes" id="UP000829291"/>
    </source>
</evidence>
<dbReference type="RefSeq" id="XP_015522266.2">
    <property type="nucleotide sequence ID" value="XM_015666780.2"/>
</dbReference>
<dbReference type="Gene3D" id="3.30.1390.20">
    <property type="entry name" value="Ribosomal protein L30, ferredoxin-like fold domain"/>
    <property type="match status" value="1"/>
</dbReference>
<evidence type="ECO:0000256" key="2">
    <source>
        <dbReference type="ARBA" id="ARBA00022980"/>
    </source>
</evidence>
<dbReference type="GO" id="GO:0006412">
    <property type="term" value="P:translation"/>
    <property type="evidence" value="ECO:0007669"/>
    <property type="project" value="InterPro"/>
</dbReference>
<keyword evidence="7" id="KW-1185">Reference proteome</keyword>
<name>A0A6J0C4N4_NEOLC</name>
<dbReference type="GO" id="GO:0005743">
    <property type="term" value="C:mitochondrial inner membrane"/>
    <property type="evidence" value="ECO:0007669"/>
    <property type="project" value="UniProtKB-ARBA"/>
</dbReference>
<dbReference type="InterPro" id="IPR036919">
    <property type="entry name" value="Ribo_uL30_ferredoxin-like_sf"/>
</dbReference>
<dbReference type="GeneID" id="107226096"/>
<dbReference type="Proteomes" id="UP000829291">
    <property type="component" value="Chromosome 3"/>
</dbReference>
<evidence type="ECO:0000313" key="8">
    <source>
        <dbReference type="RefSeq" id="XP_015522266.2"/>
    </source>
</evidence>